<comment type="caution">
    <text evidence="2">The sequence shown here is derived from an EMBL/GenBank/DDBJ whole genome shotgun (WGS) entry which is preliminary data.</text>
</comment>
<keyword evidence="3" id="KW-1185">Reference proteome</keyword>
<accession>A0AAD7CAU8</accession>
<proteinExistence type="predicted"/>
<feature type="region of interest" description="Disordered" evidence="1">
    <location>
        <begin position="254"/>
        <end position="297"/>
    </location>
</feature>
<organism evidence="2 3">
    <name type="scientific">Roridomyces roridus</name>
    <dbReference type="NCBI Taxonomy" id="1738132"/>
    <lineage>
        <taxon>Eukaryota</taxon>
        <taxon>Fungi</taxon>
        <taxon>Dikarya</taxon>
        <taxon>Basidiomycota</taxon>
        <taxon>Agaricomycotina</taxon>
        <taxon>Agaricomycetes</taxon>
        <taxon>Agaricomycetidae</taxon>
        <taxon>Agaricales</taxon>
        <taxon>Marasmiineae</taxon>
        <taxon>Mycenaceae</taxon>
        <taxon>Roridomyces</taxon>
    </lineage>
</organism>
<evidence type="ECO:0000313" key="2">
    <source>
        <dbReference type="EMBL" id="KAJ7643900.1"/>
    </source>
</evidence>
<feature type="region of interest" description="Disordered" evidence="1">
    <location>
        <begin position="35"/>
        <end position="59"/>
    </location>
</feature>
<protein>
    <submittedName>
        <fullName evidence="2">Uncharacterized protein</fullName>
    </submittedName>
</protein>
<sequence>MRELLLLHQELLARNVPSNLVLLLNSERDASAEVASSATVQAETNVPPGQPTASGDRLPLCPGRWDDWRFFRHDSPPGRLGLDQEKDTTTEASANNSVDGDSAVKIPSAPSPPSDDRSRDPVAESSGAASRLQAAEAASSSSGRINLELERKAAVAWQGLFWGWTALNRSQRSAAVHILLERSYPCVRVTLRGHAAGLNMIPTHADPVRAKAALLAHKQLAHLWPQLSPSDQTVHLTGLVLPGRFDPEPVPLAAPVVVKEEGRQREEEENKENRPPVPDKGKARAQAQAQAINATLD</sequence>
<reference evidence="2" key="1">
    <citation type="submission" date="2023-03" db="EMBL/GenBank/DDBJ databases">
        <title>Massive genome expansion in bonnet fungi (Mycena s.s.) driven by repeated elements and novel gene families across ecological guilds.</title>
        <authorList>
            <consortium name="Lawrence Berkeley National Laboratory"/>
            <person name="Harder C.B."/>
            <person name="Miyauchi S."/>
            <person name="Viragh M."/>
            <person name="Kuo A."/>
            <person name="Thoen E."/>
            <person name="Andreopoulos B."/>
            <person name="Lu D."/>
            <person name="Skrede I."/>
            <person name="Drula E."/>
            <person name="Henrissat B."/>
            <person name="Morin E."/>
            <person name="Kohler A."/>
            <person name="Barry K."/>
            <person name="LaButti K."/>
            <person name="Morin E."/>
            <person name="Salamov A."/>
            <person name="Lipzen A."/>
            <person name="Mereny Z."/>
            <person name="Hegedus B."/>
            <person name="Baldrian P."/>
            <person name="Stursova M."/>
            <person name="Weitz H."/>
            <person name="Taylor A."/>
            <person name="Grigoriev I.V."/>
            <person name="Nagy L.G."/>
            <person name="Martin F."/>
            <person name="Kauserud H."/>
        </authorList>
    </citation>
    <scope>NUCLEOTIDE SEQUENCE</scope>
    <source>
        <strain evidence="2">9284</strain>
    </source>
</reference>
<feature type="compositionally biased region" description="Basic and acidic residues" evidence="1">
    <location>
        <begin position="258"/>
        <end position="282"/>
    </location>
</feature>
<feature type="compositionally biased region" description="Polar residues" evidence="1">
    <location>
        <begin position="90"/>
        <end position="99"/>
    </location>
</feature>
<evidence type="ECO:0000256" key="1">
    <source>
        <dbReference type="SAM" id="MobiDB-lite"/>
    </source>
</evidence>
<dbReference type="EMBL" id="JARKIF010000003">
    <property type="protein sequence ID" value="KAJ7643900.1"/>
    <property type="molecule type" value="Genomic_DNA"/>
</dbReference>
<evidence type="ECO:0000313" key="3">
    <source>
        <dbReference type="Proteomes" id="UP001221142"/>
    </source>
</evidence>
<feature type="region of interest" description="Disordered" evidence="1">
    <location>
        <begin position="76"/>
        <end position="129"/>
    </location>
</feature>
<feature type="compositionally biased region" description="Basic and acidic residues" evidence="1">
    <location>
        <begin position="76"/>
        <end position="89"/>
    </location>
</feature>
<dbReference type="Proteomes" id="UP001221142">
    <property type="component" value="Unassembled WGS sequence"/>
</dbReference>
<name>A0AAD7CAU8_9AGAR</name>
<gene>
    <name evidence="2" type="ORF">FB45DRAFT_896392</name>
</gene>
<feature type="compositionally biased region" description="Polar residues" evidence="1">
    <location>
        <begin position="35"/>
        <end position="44"/>
    </location>
</feature>
<dbReference type="AlphaFoldDB" id="A0AAD7CAU8"/>